<dbReference type="GO" id="GO:1990112">
    <property type="term" value="C:RQC complex"/>
    <property type="evidence" value="ECO:0007669"/>
    <property type="project" value="TreeGrafter"/>
</dbReference>
<dbReference type="Proteomes" id="UP000197208">
    <property type="component" value="Unassembled WGS sequence"/>
</dbReference>
<evidence type="ECO:0000313" key="2">
    <source>
        <dbReference type="EMBL" id="OWL97462.1"/>
    </source>
</evidence>
<dbReference type="Pfam" id="PF05833">
    <property type="entry name" value="NFACT_N"/>
    <property type="match status" value="2"/>
</dbReference>
<dbReference type="GO" id="GO:0000049">
    <property type="term" value="F:tRNA binding"/>
    <property type="evidence" value="ECO:0007669"/>
    <property type="project" value="TreeGrafter"/>
</dbReference>
<dbReference type="Gene3D" id="2.30.310.10">
    <property type="entry name" value="ibrinogen binding protein from staphylococcus aureus domain"/>
    <property type="match status" value="1"/>
</dbReference>
<comment type="caution">
    <text evidence="2">The sequence shown here is derived from an EMBL/GenBank/DDBJ whole genome shotgun (WGS) entry which is preliminary data.</text>
</comment>
<dbReference type="InterPro" id="IPR051608">
    <property type="entry name" value="RQC_Subunit_NEMF"/>
</dbReference>
<name>A0A246BQF1_9DEIO</name>
<evidence type="ECO:0000259" key="1">
    <source>
        <dbReference type="Pfam" id="PF05670"/>
    </source>
</evidence>
<gene>
    <name evidence="2" type="ORF">CBQ26_03990</name>
</gene>
<organism evidence="2 3">
    <name type="scientific">Deinococcus indicus</name>
    <dbReference type="NCBI Taxonomy" id="223556"/>
    <lineage>
        <taxon>Bacteria</taxon>
        <taxon>Thermotogati</taxon>
        <taxon>Deinococcota</taxon>
        <taxon>Deinococci</taxon>
        <taxon>Deinococcales</taxon>
        <taxon>Deinococcaceae</taxon>
        <taxon>Deinococcus</taxon>
    </lineage>
</organism>
<dbReference type="GO" id="GO:0072344">
    <property type="term" value="P:rescue of stalled ribosome"/>
    <property type="evidence" value="ECO:0007669"/>
    <property type="project" value="TreeGrafter"/>
</dbReference>
<sequence length="519" mass="57191">MEGLMLARVLRDLRGHLPLRTLGWVFPDETTAALLLELPGEGRTNLVLSYRPPQPVVFLSRERLRGDPRSPFQRFLANRVRGDLLAAEQLKLDRVIALHFSGESGFVDQPPTRLLFEVTGRNANLLVLDAGEGFGGRIVMAAREITNSRNRFRTIRTGGPYTPPPPYDKLDPRTLNAEQAQELAALPIGRWRERLDGLGPLLSAELARRADLSPDQPPGERWPQALKAAQSVAQDPTVSEGVMEGGAREAARAEKAANLRRALREPLEKRVTLLRNQLADVTRAEAGLTDAAQDREEADLLMAYAHTVPPGAASVLLSAFDGSGERPVALEPNLSAVQNAEKRYARARRREEVYLRLAEREAPLRAELAEAQARVQDLDLAPLDRLSALAAQVQSEKPEKSPYGTRFTSPSGLEVLVGRNNKENATLTHRVGRSMDFWFHAQGYPGSHVLVRSGPRDLDLPDILFAARLAAANSKARGSSNVPVDYTRIKHVWKPRGAPAGQVHYTDQKTVFVDGTLPD</sequence>
<proteinExistence type="predicted"/>
<dbReference type="PANTHER" id="PTHR15239">
    <property type="entry name" value="NUCLEAR EXPORT MEDIATOR FACTOR NEMF"/>
    <property type="match status" value="1"/>
</dbReference>
<dbReference type="AlphaFoldDB" id="A0A246BQF1"/>
<dbReference type="PANTHER" id="PTHR15239:SF6">
    <property type="entry name" value="RIBOSOME QUALITY CONTROL COMPLEX SUBUNIT NEMF"/>
    <property type="match status" value="1"/>
</dbReference>
<feature type="domain" description="NFACT RNA-binding" evidence="1">
    <location>
        <begin position="407"/>
        <end position="504"/>
    </location>
</feature>
<dbReference type="Pfam" id="PF05670">
    <property type="entry name" value="NFACT-R_1"/>
    <property type="match status" value="1"/>
</dbReference>
<dbReference type="EMBL" id="NHMK01000009">
    <property type="protein sequence ID" value="OWL97462.1"/>
    <property type="molecule type" value="Genomic_DNA"/>
</dbReference>
<evidence type="ECO:0000313" key="3">
    <source>
        <dbReference type="Proteomes" id="UP000197208"/>
    </source>
</evidence>
<dbReference type="OrthoDB" id="9766163at2"/>
<reference evidence="2 3" key="1">
    <citation type="submission" date="2017-05" db="EMBL/GenBank/DDBJ databases">
        <title>De novo genome assembly of Deniococcus indicus strain DR1.</title>
        <authorList>
            <person name="Chauhan D."/>
            <person name="Yennamalli R.M."/>
            <person name="Priyadarshini R."/>
        </authorList>
    </citation>
    <scope>NUCLEOTIDE SEQUENCE [LARGE SCALE GENOMIC DNA]</scope>
    <source>
        <strain evidence="2 3">DR1</strain>
    </source>
</reference>
<keyword evidence="3" id="KW-1185">Reference proteome</keyword>
<protein>
    <recommendedName>
        <fullName evidence="1">NFACT RNA-binding domain-containing protein</fullName>
    </recommendedName>
</protein>
<dbReference type="GO" id="GO:0043023">
    <property type="term" value="F:ribosomal large subunit binding"/>
    <property type="evidence" value="ECO:0007669"/>
    <property type="project" value="TreeGrafter"/>
</dbReference>
<dbReference type="RefSeq" id="WP_088247281.1">
    <property type="nucleotide sequence ID" value="NZ_BNAM01000011.1"/>
</dbReference>
<accession>A0A246BQF1</accession>
<dbReference type="InterPro" id="IPR008532">
    <property type="entry name" value="NFACT_RNA-bd"/>
</dbReference>